<evidence type="ECO:0000256" key="5">
    <source>
        <dbReference type="PROSITE-ProRule" id="PRU00335"/>
    </source>
</evidence>
<organism evidence="8 9">
    <name type="scientific">Nonomuraea helvata</name>
    <dbReference type="NCBI Taxonomy" id="37484"/>
    <lineage>
        <taxon>Bacteria</taxon>
        <taxon>Bacillati</taxon>
        <taxon>Actinomycetota</taxon>
        <taxon>Actinomycetes</taxon>
        <taxon>Streptosporangiales</taxon>
        <taxon>Streptosporangiaceae</taxon>
        <taxon>Nonomuraea</taxon>
    </lineage>
</organism>
<dbReference type="PANTHER" id="PTHR30055:SF151">
    <property type="entry name" value="TRANSCRIPTIONAL REGULATORY PROTEIN"/>
    <property type="match status" value="1"/>
</dbReference>
<dbReference type="PRINTS" id="PR00455">
    <property type="entry name" value="HTHTETR"/>
</dbReference>
<dbReference type="InterPro" id="IPR036271">
    <property type="entry name" value="Tet_transcr_reg_TetR-rel_C_sf"/>
</dbReference>
<dbReference type="PANTHER" id="PTHR30055">
    <property type="entry name" value="HTH-TYPE TRANSCRIPTIONAL REGULATOR RUTR"/>
    <property type="match status" value="1"/>
</dbReference>
<keyword evidence="4" id="KW-0804">Transcription</keyword>
<evidence type="ECO:0000313" key="8">
    <source>
        <dbReference type="EMBL" id="MFB9626850.1"/>
    </source>
</evidence>
<feature type="DNA-binding region" description="H-T-H motif" evidence="5">
    <location>
        <begin position="54"/>
        <end position="73"/>
    </location>
</feature>
<evidence type="ECO:0000256" key="3">
    <source>
        <dbReference type="ARBA" id="ARBA00023125"/>
    </source>
</evidence>
<evidence type="ECO:0000313" key="9">
    <source>
        <dbReference type="Proteomes" id="UP001589532"/>
    </source>
</evidence>
<keyword evidence="1" id="KW-0678">Repressor</keyword>
<dbReference type="PRINTS" id="PR00400">
    <property type="entry name" value="TETREPRESSOR"/>
</dbReference>
<keyword evidence="2" id="KW-0805">Transcription regulation</keyword>
<dbReference type="InterPro" id="IPR001647">
    <property type="entry name" value="HTH_TetR"/>
</dbReference>
<dbReference type="PROSITE" id="PS01081">
    <property type="entry name" value="HTH_TETR_1"/>
    <property type="match status" value="1"/>
</dbReference>
<name>A0ABV5S597_9ACTN</name>
<keyword evidence="9" id="KW-1185">Reference proteome</keyword>
<dbReference type="InterPro" id="IPR004111">
    <property type="entry name" value="Repressor_TetR_C"/>
</dbReference>
<dbReference type="Proteomes" id="UP001589532">
    <property type="component" value="Unassembled WGS sequence"/>
</dbReference>
<feature type="domain" description="HTH tetR-type" evidence="7">
    <location>
        <begin position="31"/>
        <end position="91"/>
    </location>
</feature>
<evidence type="ECO:0000259" key="7">
    <source>
        <dbReference type="PROSITE" id="PS50977"/>
    </source>
</evidence>
<dbReference type="Pfam" id="PF02909">
    <property type="entry name" value="TetR_C_1"/>
    <property type="match status" value="1"/>
</dbReference>
<evidence type="ECO:0000256" key="1">
    <source>
        <dbReference type="ARBA" id="ARBA00022491"/>
    </source>
</evidence>
<gene>
    <name evidence="8" type="ORF">ACFFSA_27510</name>
</gene>
<dbReference type="SUPFAM" id="SSF46689">
    <property type="entry name" value="Homeodomain-like"/>
    <property type="match status" value="1"/>
</dbReference>
<reference evidence="8 9" key="1">
    <citation type="submission" date="2024-09" db="EMBL/GenBank/DDBJ databases">
        <authorList>
            <person name="Sun Q."/>
            <person name="Mori K."/>
        </authorList>
    </citation>
    <scope>NUCLEOTIDE SEQUENCE [LARGE SCALE GENOMIC DNA]</scope>
    <source>
        <strain evidence="8 9">JCM 3143</strain>
    </source>
</reference>
<dbReference type="InterPro" id="IPR050109">
    <property type="entry name" value="HTH-type_TetR-like_transc_reg"/>
</dbReference>
<dbReference type="InterPro" id="IPR009057">
    <property type="entry name" value="Homeodomain-like_sf"/>
</dbReference>
<evidence type="ECO:0000256" key="4">
    <source>
        <dbReference type="ARBA" id="ARBA00023163"/>
    </source>
</evidence>
<evidence type="ECO:0000256" key="6">
    <source>
        <dbReference type="SAM" id="MobiDB-lite"/>
    </source>
</evidence>
<protein>
    <submittedName>
        <fullName evidence="8">TetR/AcrR family transcriptional regulator</fullName>
    </submittedName>
</protein>
<dbReference type="InterPro" id="IPR023772">
    <property type="entry name" value="DNA-bd_HTH_TetR-type_CS"/>
</dbReference>
<keyword evidence="3 5" id="KW-0238">DNA-binding</keyword>
<dbReference type="EMBL" id="JBHMBW010000026">
    <property type="protein sequence ID" value="MFB9626850.1"/>
    <property type="molecule type" value="Genomic_DNA"/>
</dbReference>
<feature type="region of interest" description="Disordered" evidence="6">
    <location>
        <begin position="1"/>
        <end position="28"/>
    </location>
</feature>
<evidence type="ECO:0000256" key="2">
    <source>
        <dbReference type="ARBA" id="ARBA00023015"/>
    </source>
</evidence>
<dbReference type="PROSITE" id="PS50977">
    <property type="entry name" value="HTH_TETR_2"/>
    <property type="match status" value="1"/>
</dbReference>
<accession>A0ABV5S597</accession>
<dbReference type="Gene3D" id="1.10.357.10">
    <property type="entry name" value="Tetracycline Repressor, domain 2"/>
    <property type="match status" value="1"/>
</dbReference>
<dbReference type="RefSeq" id="WP_378520906.1">
    <property type="nucleotide sequence ID" value="NZ_JBHMBW010000026.1"/>
</dbReference>
<dbReference type="Pfam" id="PF00440">
    <property type="entry name" value="TetR_N"/>
    <property type="match status" value="1"/>
</dbReference>
<proteinExistence type="predicted"/>
<dbReference type="InterPro" id="IPR003012">
    <property type="entry name" value="Tet_transcr_reg_TetR"/>
</dbReference>
<dbReference type="SUPFAM" id="SSF48498">
    <property type="entry name" value="Tetracyclin repressor-like, C-terminal domain"/>
    <property type="match status" value="1"/>
</dbReference>
<sequence>MSSTSSETPGSPAWWASHPQVPMTQRRGRPPVDVGHIVTVALGLVDEVGVQTFSLRMLAEALGSGTATLYRHFASKDELMVHVVDRVLGEVEVSDLEGIATWQEVITSVAEALYDTLRRHPHVLPLLVAQVPVGPNGLAHRERVLRLLLGHGFPIGLAARAFTAVGHYVIGFAIQQFGTASASPDEAPQLLAFYRDLDPAVYRATVSAAEELTTVPLDEEFHFGLTLIISGLERLHDASDA</sequence>
<comment type="caution">
    <text evidence="8">The sequence shown here is derived from an EMBL/GenBank/DDBJ whole genome shotgun (WGS) entry which is preliminary data.</text>
</comment>